<name>H8KYA1_FRAAD</name>
<dbReference type="GO" id="GO:0004672">
    <property type="term" value="F:protein kinase activity"/>
    <property type="evidence" value="ECO:0007669"/>
    <property type="project" value="UniProtKB-ARBA"/>
</dbReference>
<proteinExistence type="predicted"/>
<dbReference type="KEGG" id="fau:Fraau_1684"/>
<dbReference type="PANTHER" id="PTHR44591:SF3">
    <property type="entry name" value="RESPONSE REGULATORY DOMAIN-CONTAINING PROTEIN"/>
    <property type="match status" value="1"/>
</dbReference>
<dbReference type="EMBL" id="CP003350">
    <property type="protein sequence ID" value="AFC86095.1"/>
    <property type="molecule type" value="Genomic_DNA"/>
</dbReference>
<dbReference type="Proteomes" id="UP000005234">
    <property type="component" value="Chromosome"/>
</dbReference>
<sequence length="279" mass="31115">MICTQPPRHDVRGRRILIAEDDACSRLHLVHILLQMGLRPRAARTGRHLLRLFAEGGAAVILLDYHLPDMPAPALIQQLRQERIRQEVPPIIVLSAGISPGQGLQLQQMAVRHILDKPIDTQALQELLTALLPPWLYAEDALPPHRPAAQTARLRSLLADELGEWERRMPELACRPTQLLEWLHRLHASCALCGAPSLGQQAAAMETRLRRGKRLSDSALQALQHQIRQTRQALTGIPGPVTSDGISNRPPDLQADAGRSRHRARPKDQPGSPRRPPRN</sequence>
<dbReference type="Gene3D" id="3.40.50.2300">
    <property type="match status" value="1"/>
</dbReference>
<feature type="region of interest" description="Disordered" evidence="4">
    <location>
        <begin position="230"/>
        <end position="279"/>
    </location>
</feature>
<dbReference type="InterPro" id="IPR050595">
    <property type="entry name" value="Bact_response_regulator"/>
</dbReference>
<dbReference type="PROSITE" id="PS50110">
    <property type="entry name" value="RESPONSE_REGULATORY"/>
    <property type="match status" value="1"/>
</dbReference>
<keyword evidence="2" id="KW-0902">Two-component regulatory system</keyword>
<dbReference type="SMART" id="SM00448">
    <property type="entry name" value="REC"/>
    <property type="match status" value="1"/>
</dbReference>
<dbReference type="InterPro" id="IPR011006">
    <property type="entry name" value="CheY-like_superfamily"/>
</dbReference>
<dbReference type="InterPro" id="IPR001789">
    <property type="entry name" value="Sig_transdc_resp-reg_receiver"/>
</dbReference>
<dbReference type="PANTHER" id="PTHR44591">
    <property type="entry name" value="STRESS RESPONSE REGULATOR PROTEIN 1"/>
    <property type="match status" value="1"/>
</dbReference>
<accession>H8KYA1</accession>
<evidence type="ECO:0000256" key="3">
    <source>
        <dbReference type="PROSITE-ProRule" id="PRU00169"/>
    </source>
</evidence>
<evidence type="ECO:0000256" key="4">
    <source>
        <dbReference type="SAM" id="MobiDB-lite"/>
    </source>
</evidence>
<dbReference type="eggNOG" id="COG0784">
    <property type="taxonomic scope" value="Bacteria"/>
</dbReference>
<evidence type="ECO:0000259" key="5">
    <source>
        <dbReference type="PROSITE" id="PS50110"/>
    </source>
</evidence>
<dbReference type="HOGENOM" id="CLU_996591_0_0_6"/>
<dbReference type="SUPFAM" id="SSF47226">
    <property type="entry name" value="Histidine-containing phosphotransfer domain, HPT domain"/>
    <property type="match status" value="1"/>
</dbReference>
<evidence type="ECO:0000313" key="7">
    <source>
        <dbReference type="Proteomes" id="UP000005234"/>
    </source>
</evidence>
<gene>
    <name evidence="6" type="ordered locus">Fraau_1684</name>
</gene>
<evidence type="ECO:0000256" key="1">
    <source>
        <dbReference type="ARBA" id="ARBA00022553"/>
    </source>
</evidence>
<reference evidence="6" key="1">
    <citation type="submission" date="2012-02" db="EMBL/GenBank/DDBJ databases">
        <title>The complete genome of Frateuria aurantia DSM 6220.</title>
        <authorList>
            <consortium name="US DOE Joint Genome Institute (JGI-PGF)"/>
            <person name="Lucas S."/>
            <person name="Copeland A."/>
            <person name="Lapidus A."/>
            <person name="Glavina del Rio T."/>
            <person name="Dalin E."/>
            <person name="Tice H."/>
            <person name="Bruce D."/>
            <person name="Goodwin L."/>
            <person name="Pitluck S."/>
            <person name="Peters L."/>
            <person name="Ovchinnikova G."/>
            <person name="Teshima H."/>
            <person name="Kyrpides N."/>
            <person name="Mavromatis K."/>
            <person name="Ivanova N."/>
            <person name="Brettin T."/>
            <person name="Detter J.C."/>
            <person name="Han C."/>
            <person name="Larimer F."/>
            <person name="Land M."/>
            <person name="Hauser L."/>
            <person name="Markowitz V."/>
            <person name="Cheng J.-F."/>
            <person name="Hugenholtz P."/>
            <person name="Woyke T."/>
            <person name="Wu D."/>
            <person name="Brambilla E."/>
            <person name="Klenk H.-P."/>
            <person name="Eisen J.A."/>
        </authorList>
    </citation>
    <scope>NUCLEOTIDE SEQUENCE</scope>
    <source>
        <strain evidence="6">DSM 6220</strain>
    </source>
</reference>
<dbReference type="SUPFAM" id="SSF52172">
    <property type="entry name" value="CheY-like"/>
    <property type="match status" value="1"/>
</dbReference>
<dbReference type="InterPro" id="IPR036641">
    <property type="entry name" value="HPT_dom_sf"/>
</dbReference>
<organism evidence="6 7">
    <name type="scientific">Frateuria aurantia (strain ATCC 33424 / DSM 6220 / KCTC 2777 / LMG 1558 / NBRC 3245 / NCIMB 13370)</name>
    <name type="common">Acetobacter aurantius</name>
    <dbReference type="NCBI Taxonomy" id="767434"/>
    <lineage>
        <taxon>Bacteria</taxon>
        <taxon>Pseudomonadati</taxon>
        <taxon>Pseudomonadota</taxon>
        <taxon>Gammaproteobacteria</taxon>
        <taxon>Lysobacterales</taxon>
        <taxon>Rhodanobacteraceae</taxon>
        <taxon>Frateuria</taxon>
    </lineage>
</organism>
<feature type="domain" description="Response regulatory" evidence="5">
    <location>
        <begin position="15"/>
        <end position="132"/>
    </location>
</feature>
<evidence type="ECO:0000256" key="2">
    <source>
        <dbReference type="ARBA" id="ARBA00023012"/>
    </source>
</evidence>
<dbReference type="Pfam" id="PF01627">
    <property type="entry name" value="Hpt"/>
    <property type="match status" value="1"/>
</dbReference>
<dbReference type="GO" id="GO:0003677">
    <property type="term" value="F:DNA binding"/>
    <property type="evidence" value="ECO:0007669"/>
    <property type="project" value="UniProtKB-KW"/>
</dbReference>
<dbReference type="Pfam" id="PF00072">
    <property type="entry name" value="Response_reg"/>
    <property type="match status" value="1"/>
</dbReference>
<dbReference type="AlphaFoldDB" id="H8KYA1"/>
<evidence type="ECO:0000313" key="6">
    <source>
        <dbReference type="EMBL" id="AFC86095.1"/>
    </source>
</evidence>
<dbReference type="STRING" id="767434.Fraau_1684"/>
<keyword evidence="7" id="KW-1185">Reference proteome</keyword>
<protein>
    <submittedName>
        <fullName evidence="6">Response regulator with CheY-like receiver, AAA-type ATPase, and DNA-binding domains</fullName>
    </submittedName>
</protein>
<dbReference type="RefSeq" id="WP_014403100.1">
    <property type="nucleotide sequence ID" value="NC_017033.1"/>
</dbReference>
<feature type="modified residue" description="4-aspartylphosphate" evidence="3">
    <location>
        <position position="64"/>
    </location>
</feature>
<dbReference type="InterPro" id="IPR008207">
    <property type="entry name" value="Sig_transdc_His_kin_Hpt_dom"/>
</dbReference>
<dbReference type="Gene3D" id="1.20.120.160">
    <property type="entry name" value="HPT domain"/>
    <property type="match status" value="1"/>
</dbReference>
<keyword evidence="1 3" id="KW-0597">Phosphoprotein</keyword>
<dbReference type="GO" id="GO:0000160">
    <property type="term" value="P:phosphorelay signal transduction system"/>
    <property type="evidence" value="ECO:0007669"/>
    <property type="project" value="UniProtKB-KW"/>
</dbReference>
<keyword evidence="6" id="KW-0238">DNA-binding</keyword>
<dbReference type="eggNOG" id="COG2198">
    <property type="taxonomic scope" value="Bacteria"/>
</dbReference>